<evidence type="ECO:0000313" key="4">
    <source>
        <dbReference type="Proteomes" id="UP000199320"/>
    </source>
</evidence>
<sequence length="59" mass="6716">MGSRVSREIGHDEYDPWGTLSLIVIYFVALTLMWLFTYFVEFIGNTPTVMGMIVPVMLG</sequence>
<evidence type="ECO:0000313" key="3">
    <source>
        <dbReference type="EMBL" id="SEU04243.1"/>
    </source>
</evidence>
<dbReference type="EMBL" id="FMZP01000027">
    <property type="protein sequence ID" value="SDD51097.1"/>
    <property type="molecule type" value="Genomic_DNA"/>
</dbReference>
<reference evidence="4 5" key="2">
    <citation type="submission" date="2016-10" db="EMBL/GenBank/DDBJ databases">
        <authorList>
            <person name="Varghese N."/>
            <person name="Submissions S."/>
        </authorList>
    </citation>
    <scope>NUCLEOTIDE SEQUENCE [LARGE SCALE GENOMIC DNA]</scope>
    <source>
        <strain evidence="2 5">CDM_1</strain>
        <strain evidence="4">CDM_6</strain>
    </source>
</reference>
<proteinExistence type="predicted"/>
<dbReference type="EMBL" id="FOIC01000031">
    <property type="protein sequence ID" value="SEU04243.1"/>
    <property type="molecule type" value="Genomic_DNA"/>
</dbReference>
<evidence type="ECO:0000313" key="5">
    <source>
        <dbReference type="Proteomes" id="UP000324021"/>
    </source>
</evidence>
<keyword evidence="1" id="KW-0812">Transmembrane</keyword>
<gene>
    <name evidence="3" type="ORF">SAMN04488694_13111</name>
    <name evidence="2" type="ORF">SAMN05192552_102731</name>
</gene>
<dbReference type="STRING" id="392421.SAMN04488694_13111"/>
<keyword evidence="1" id="KW-1133">Transmembrane helix</keyword>
<evidence type="ECO:0000256" key="1">
    <source>
        <dbReference type="SAM" id="Phobius"/>
    </source>
</evidence>
<dbReference type="RefSeq" id="WP_092935202.1">
    <property type="nucleotide sequence ID" value="NZ_FMZP01000027.1"/>
</dbReference>
<keyword evidence="1" id="KW-0472">Membrane</keyword>
<keyword evidence="4" id="KW-1185">Reference proteome</keyword>
<dbReference type="AlphaFoldDB" id="A0A1G6VDJ6"/>
<reference evidence="3" key="1">
    <citation type="submission" date="2016-10" db="EMBL/GenBank/DDBJ databases">
        <authorList>
            <person name="de Groot N.N."/>
        </authorList>
    </citation>
    <scope>NUCLEOTIDE SEQUENCE [LARGE SCALE GENOMIC DNA]</scope>
    <source>
        <strain evidence="3">CDM_6</strain>
    </source>
</reference>
<dbReference type="Proteomes" id="UP000324021">
    <property type="component" value="Unassembled WGS sequence"/>
</dbReference>
<organism evidence="2 5">
    <name type="scientific">Natrinema hispanicum</name>
    <dbReference type="NCBI Taxonomy" id="392421"/>
    <lineage>
        <taxon>Archaea</taxon>
        <taxon>Methanobacteriati</taxon>
        <taxon>Methanobacteriota</taxon>
        <taxon>Stenosarchaea group</taxon>
        <taxon>Halobacteria</taxon>
        <taxon>Halobacteriales</taxon>
        <taxon>Natrialbaceae</taxon>
        <taxon>Natrinema</taxon>
    </lineage>
</organism>
<name>A0A1G6VDJ6_9EURY</name>
<feature type="transmembrane region" description="Helical" evidence="1">
    <location>
        <begin position="20"/>
        <end position="40"/>
    </location>
</feature>
<evidence type="ECO:0000313" key="2">
    <source>
        <dbReference type="EMBL" id="SDD51097.1"/>
    </source>
</evidence>
<protein>
    <submittedName>
        <fullName evidence="2">Uncharacterized protein</fullName>
    </submittedName>
</protein>
<dbReference type="OrthoDB" id="194564at2157"/>
<dbReference type="Proteomes" id="UP000199320">
    <property type="component" value="Unassembled WGS sequence"/>
</dbReference>
<accession>A0A1G6VDJ6</accession>